<reference evidence="16" key="2">
    <citation type="journal article" date="2020" name="Microorganisms">
        <title>Osmotic Adaptation and Compatible Solute Biosynthesis of Phototrophic Bacteria as Revealed from Genome Analyses.</title>
        <authorList>
            <person name="Imhoff J.F."/>
            <person name="Rahn T."/>
            <person name="Kunzel S."/>
            <person name="Keller A."/>
            <person name="Neulinger S.C."/>
        </authorList>
    </citation>
    <scope>NUCLEOTIDE SEQUENCE</scope>
    <source>
        <strain evidence="16">DSM 9154</strain>
    </source>
</reference>
<dbReference type="InterPro" id="IPR050079">
    <property type="entry name" value="DEAD_box_RNA_helicase"/>
</dbReference>
<dbReference type="GO" id="GO:0005829">
    <property type="term" value="C:cytosol"/>
    <property type="evidence" value="ECO:0007669"/>
    <property type="project" value="TreeGrafter"/>
</dbReference>
<dbReference type="EC" id="3.6.4.13" evidence="1"/>
<keyword evidence="3 11" id="KW-0547">Nucleotide-binding</keyword>
<feature type="region of interest" description="Disordered" evidence="12">
    <location>
        <begin position="398"/>
        <end position="453"/>
    </location>
</feature>
<comment type="similarity">
    <text evidence="7 11">Belongs to the DEAD box helicase family.</text>
</comment>
<dbReference type="SUPFAM" id="SSF52540">
    <property type="entry name" value="P-loop containing nucleoside triphosphate hydrolases"/>
    <property type="match status" value="2"/>
</dbReference>
<reference evidence="16" key="1">
    <citation type="submission" date="2017-08" db="EMBL/GenBank/DDBJ databases">
        <authorList>
            <person name="Imhoff J.F."/>
            <person name="Rahn T."/>
            <person name="Kuenzel S."/>
            <person name="Neulinger S.C."/>
        </authorList>
    </citation>
    <scope>NUCLEOTIDE SEQUENCE</scope>
    <source>
        <strain evidence="16">DSM 9154</strain>
    </source>
</reference>
<dbReference type="GO" id="GO:0009266">
    <property type="term" value="P:response to temperature stimulus"/>
    <property type="evidence" value="ECO:0007669"/>
    <property type="project" value="UniProtKB-ARBA"/>
</dbReference>
<dbReference type="GO" id="GO:0016787">
    <property type="term" value="F:hydrolase activity"/>
    <property type="evidence" value="ECO:0007669"/>
    <property type="project" value="UniProtKB-KW"/>
</dbReference>
<keyword evidence="4 11" id="KW-0378">Hydrolase</keyword>
<gene>
    <name evidence="16" type="ORF">CKO21_18750</name>
</gene>
<evidence type="ECO:0000313" key="17">
    <source>
        <dbReference type="Proteomes" id="UP000778970"/>
    </source>
</evidence>
<feature type="short sequence motif" description="Q motif" evidence="10">
    <location>
        <begin position="31"/>
        <end position="59"/>
    </location>
</feature>
<comment type="caution">
    <text evidence="16">The sequence shown here is derived from an EMBL/GenBank/DDBJ whole genome shotgun (WGS) entry which is preliminary data.</text>
</comment>
<keyword evidence="2" id="KW-0963">Cytoplasm</keyword>
<dbReference type="Gene3D" id="3.40.50.300">
    <property type="entry name" value="P-loop containing nucleotide triphosphate hydrolases"/>
    <property type="match status" value="2"/>
</dbReference>
<dbReference type="InterPro" id="IPR000629">
    <property type="entry name" value="RNA-helicase_DEAD-box_CS"/>
</dbReference>
<dbReference type="PROSITE" id="PS51194">
    <property type="entry name" value="HELICASE_CTER"/>
    <property type="match status" value="1"/>
</dbReference>
<evidence type="ECO:0000256" key="8">
    <source>
        <dbReference type="ARBA" id="ARBA00047984"/>
    </source>
</evidence>
<evidence type="ECO:0000256" key="12">
    <source>
        <dbReference type="SAM" id="MobiDB-lite"/>
    </source>
</evidence>
<dbReference type="InterPro" id="IPR027417">
    <property type="entry name" value="P-loop_NTPase"/>
</dbReference>
<evidence type="ECO:0000259" key="14">
    <source>
        <dbReference type="PROSITE" id="PS51194"/>
    </source>
</evidence>
<dbReference type="GO" id="GO:0042255">
    <property type="term" value="P:ribosome assembly"/>
    <property type="evidence" value="ECO:0007669"/>
    <property type="project" value="UniProtKB-ARBA"/>
</dbReference>
<dbReference type="EMBL" id="NRRE01000035">
    <property type="protein sequence ID" value="MBK1699291.1"/>
    <property type="molecule type" value="Genomic_DNA"/>
</dbReference>
<keyword evidence="6 11" id="KW-0067">ATP-binding</keyword>
<dbReference type="GO" id="GO:0003724">
    <property type="term" value="F:RNA helicase activity"/>
    <property type="evidence" value="ECO:0007669"/>
    <property type="project" value="UniProtKB-EC"/>
</dbReference>
<keyword evidence="17" id="KW-1185">Reference proteome</keyword>
<protein>
    <recommendedName>
        <fullName evidence="9">DEAD-box ATP-dependent RNA helicase RhpA</fullName>
        <ecNumber evidence="1">3.6.4.13</ecNumber>
    </recommendedName>
</protein>
<keyword evidence="5 11" id="KW-0347">Helicase</keyword>
<dbReference type="PANTHER" id="PTHR47959:SF13">
    <property type="entry name" value="ATP-DEPENDENT RNA HELICASE RHLE"/>
    <property type="match status" value="1"/>
</dbReference>
<dbReference type="PROSITE" id="PS00039">
    <property type="entry name" value="DEAD_ATP_HELICASE"/>
    <property type="match status" value="1"/>
</dbReference>
<evidence type="ECO:0000256" key="1">
    <source>
        <dbReference type="ARBA" id="ARBA00012552"/>
    </source>
</evidence>
<sequence>MCVPALSAFVHAGDLKKERDPLSNEIPANQTTFAALGLNDQILRTLGEQGYENPTPVQAQAIPALLDGRDLLGVAQTGTGKTAAFTLPILHRLAADKTPAPNKGARALVLAPTRELAIQIHEACRTYGRGLGQRSAVVLGGVPKGKQQRQMSKGVDILIATPGRLLDLVNERSVRLDAVQTLVLDEADRMLDMGFIHDVRKIAGMVKSERQSMLFSATMPGEIDKLARELLSNPARVEITPDAPAVERIDQRVYHVRQPAKRDLLSSLLQDPEMERVIVFTRTKHGADRLAKQLTGDGVPSDAIHGNKTQGARQHALKQFRDGRVRVLVATDIAARGIDVDGVSHVVNFELPNVPESYVHRIGRTARAGAEGVALSFCDPSEQNDLRRIEKMTKQSLTIIGDGPIASERRAHAGRKPGRGGAPGKGAAANQAPRGPKPARNGERPRRRQGRAA</sequence>
<evidence type="ECO:0000259" key="15">
    <source>
        <dbReference type="PROSITE" id="PS51195"/>
    </source>
</evidence>
<accession>A0A934QM00</accession>
<dbReference type="PROSITE" id="PS51195">
    <property type="entry name" value="Q_MOTIF"/>
    <property type="match status" value="1"/>
</dbReference>
<dbReference type="InterPro" id="IPR044742">
    <property type="entry name" value="DEAD/DEAH_RhlB"/>
</dbReference>
<dbReference type="Pfam" id="PF00271">
    <property type="entry name" value="Helicase_C"/>
    <property type="match status" value="1"/>
</dbReference>
<dbReference type="SMART" id="SM00490">
    <property type="entry name" value="HELICc"/>
    <property type="match status" value="1"/>
</dbReference>
<evidence type="ECO:0000259" key="13">
    <source>
        <dbReference type="PROSITE" id="PS51192"/>
    </source>
</evidence>
<dbReference type="PANTHER" id="PTHR47959">
    <property type="entry name" value="ATP-DEPENDENT RNA HELICASE RHLE-RELATED"/>
    <property type="match status" value="1"/>
</dbReference>
<dbReference type="CDD" id="cd00268">
    <property type="entry name" value="DEADc"/>
    <property type="match status" value="1"/>
</dbReference>
<evidence type="ECO:0000256" key="7">
    <source>
        <dbReference type="ARBA" id="ARBA00038437"/>
    </source>
</evidence>
<comment type="catalytic activity">
    <reaction evidence="8">
        <text>ATP + H2O = ADP + phosphate + H(+)</text>
        <dbReference type="Rhea" id="RHEA:13065"/>
        <dbReference type="ChEBI" id="CHEBI:15377"/>
        <dbReference type="ChEBI" id="CHEBI:15378"/>
        <dbReference type="ChEBI" id="CHEBI:30616"/>
        <dbReference type="ChEBI" id="CHEBI:43474"/>
        <dbReference type="ChEBI" id="CHEBI:456216"/>
        <dbReference type="EC" id="3.6.4.13"/>
    </reaction>
</comment>
<dbReference type="CDD" id="cd18787">
    <property type="entry name" value="SF2_C_DEAD"/>
    <property type="match status" value="1"/>
</dbReference>
<dbReference type="SMART" id="SM00487">
    <property type="entry name" value="DEXDc"/>
    <property type="match status" value="1"/>
</dbReference>
<dbReference type="AlphaFoldDB" id="A0A934QM00"/>
<evidence type="ECO:0000256" key="3">
    <source>
        <dbReference type="ARBA" id="ARBA00022741"/>
    </source>
</evidence>
<evidence type="ECO:0000256" key="5">
    <source>
        <dbReference type="ARBA" id="ARBA00022806"/>
    </source>
</evidence>
<dbReference type="InterPro" id="IPR001650">
    <property type="entry name" value="Helicase_C-like"/>
</dbReference>
<dbReference type="InterPro" id="IPR014001">
    <property type="entry name" value="Helicase_ATP-bd"/>
</dbReference>
<evidence type="ECO:0000256" key="2">
    <source>
        <dbReference type="ARBA" id="ARBA00022490"/>
    </source>
</evidence>
<evidence type="ECO:0000256" key="6">
    <source>
        <dbReference type="ARBA" id="ARBA00022840"/>
    </source>
</evidence>
<feature type="domain" description="DEAD-box RNA helicase Q" evidence="15">
    <location>
        <begin position="31"/>
        <end position="59"/>
    </location>
</feature>
<evidence type="ECO:0000313" key="16">
    <source>
        <dbReference type="EMBL" id="MBK1699291.1"/>
    </source>
</evidence>
<dbReference type="InterPro" id="IPR011545">
    <property type="entry name" value="DEAD/DEAH_box_helicase_dom"/>
</dbReference>
<evidence type="ECO:0000256" key="9">
    <source>
        <dbReference type="ARBA" id="ARBA00074363"/>
    </source>
</evidence>
<dbReference type="Pfam" id="PF00270">
    <property type="entry name" value="DEAD"/>
    <property type="match status" value="1"/>
</dbReference>
<dbReference type="GO" id="GO:0005524">
    <property type="term" value="F:ATP binding"/>
    <property type="evidence" value="ECO:0007669"/>
    <property type="project" value="UniProtKB-KW"/>
</dbReference>
<name>A0A934QM00_9PROT</name>
<dbReference type="Proteomes" id="UP000778970">
    <property type="component" value="Unassembled WGS sequence"/>
</dbReference>
<feature type="domain" description="Helicase C-terminal" evidence="14">
    <location>
        <begin position="248"/>
        <end position="411"/>
    </location>
</feature>
<feature type="domain" description="Helicase ATP-binding" evidence="13">
    <location>
        <begin position="62"/>
        <end position="237"/>
    </location>
</feature>
<proteinExistence type="inferred from homology"/>
<dbReference type="FunFam" id="3.40.50.300:FF:000108">
    <property type="entry name" value="ATP-dependent RNA helicase RhlE"/>
    <property type="match status" value="1"/>
</dbReference>
<evidence type="ECO:0000256" key="11">
    <source>
        <dbReference type="RuleBase" id="RU000492"/>
    </source>
</evidence>
<evidence type="ECO:0000256" key="10">
    <source>
        <dbReference type="PROSITE-ProRule" id="PRU00552"/>
    </source>
</evidence>
<dbReference type="InterPro" id="IPR014014">
    <property type="entry name" value="RNA_helicase_DEAD_Q_motif"/>
</dbReference>
<organism evidence="16 17">
    <name type="scientific">Rhodovibrio salinarum</name>
    <dbReference type="NCBI Taxonomy" id="1087"/>
    <lineage>
        <taxon>Bacteria</taxon>
        <taxon>Pseudomonadati</taxon>
        <taxon>Pseudomonadota</taxon>
        <taxon>Alphaproteobacteria</taxon>
        <taxon>Rhodospirillales</taxon>
        <taxon>Rhodovibrionaceae</taxon>
        <taxon>Rhodovibrio</taxon>
    </lineage>
</organism>
<evidence type="ECO:0000256" key="4">
    <source>
        <dbReference type="ARBA" id="ARBA00022801"/>
    </source>
</evidence>
<dbReference type="GO" id="GO:0003676">
    <property type="term" value="F:nucleic acid binding"/>
    <property type="evidence" value="ECO:0007669"/>
    <property type="project" value="InterPro"/>
</dbReference>
<dbReference type="PROSITE" id="PS51192">
    <property type="entry name" value="HELICASE_ATP_BIND_1"/>
    <property type="match status" value="1"/>
</dbReference>